<dbReference type="InterPro" id="IPR009081">
    <property type="entry name" value="PP-bd_ACP"/>
</dbReference>
<proteinExistence type="predicted"/>
<sequence length="577" mass="63800">VHVTYRVLRQADTAAAVSPIGERIPDLRLYLLDAQGQPVPLGAVGELYVGGAGVARGYLNRPELTAERFLPDPFSPHPDARMYRSGDLARYLPDGNLVFLGRNDHQVKIRGFRIELGEIEARLAEHDAIRDAVVLAREDVPGDKRLVAYVTTEGENSDLAAALRAHLSARLPDYMVPSAFVQLEALPLTPNGKLDRKALPAPDGEAYARHVYEAPQGDIERILATLWEELLGIARVSRRDNFFELGGHSLLAVQLLHRTTELGLSITLNELFESPVLHELAARFTNPTECLDWNRAVPIRKSGTQAPIFFLPTGTGDRSYIFSLANDIHRDHPIYSLPWPSAREEQPPSLEAMTPRLVSMMQAVQPSGPYRLAGYSAGGLLAYAVAHHLSSIDESVSFIGLIDTQLLSDREPKSAKEIIVDIASVLGGEKQNSQIDLQQMAEEMTLEDLITEATLLKRLPAYHDVHGWKQVCHFMQIAYSYRAPSSDLMTHLFCAQEIPPALKEELVRDGKLSHLDDESIHANTENLKFLIGPWHEALPPSSMPIIPVPGNHITMMSEPDNRKVLGDAMSNALQSIA</sequence>
<organism evidence="2 3">
    <name type="scientific">Dyella mobilis</name>
    <dbReference type="NCBI Taxonomy" id="1849582"/>
    <lineage>
        <taxon>Bacteria</taxon>
        <taxon>Pseudomonadati</taxon>
        <taxon>Pseudomonadota</taxon>
        <taxon>Gammaproteobacteria</taxon>
        <taxon>Lysobacterales</taxon>
        <taxon>Rhodanobacteraceae</taxon>
        <taxon>Dyella</taxon>
    </lineage>
</organism>
<dbReference type="Pfam" id="PF00501">
    <property type="entry name" value="AMP-binding"/>
    <property type="match status" value="1"/>
</dbReference>
<dbReference type="SUPFAM" id="SSF53474">
    <property type="entry name" value="alpha/beta-Hydrolases"/>
    <property type="match status" value="1"/>
</dbReference>
<dbReference type="Gene3D" id="3.40.50.1820">
    <property type="entry name" value="alpha/beta hydrolase"/>
    <property type="match status" value="1"/>
</dbReference>
<dbReference type="InterPro" id="IPR000873">
    <property type="entry name" value="AMP-dep_synth/lig_dom"/>
</dbReference>
<feature type="domain" description="Carrier" evidence="1">
    <location>
        <begin position="214"/>
        <end position="288"/>
    </location>
</feature>
<protein>
    <submittedName>
        <fullName evidence="2">AMP-binding protein</fullName>
    </submittedName>
</protein>
<dbReference type="InterPro" id="IPR029058">
    <property type="entry name" value="AB_hydrolase_fold"/>
</dbReference>
<dbReference type="Gene3D" id="1.10.1200.10">
    <property type="entry name" value="ACP-like"/>
    <property type="match status" value="1"/>
</dbReference>
<dbReference type="Pfam" id="PF00550">
    <property type="entry name" value="PP-binding"/>
    <property type="match status" value="1"/>
</dbReference>
<dbReference type="Gene3D" id="3.40.50.12780">
    <property type="entry name" value="N-terminal domain of ligase-like"/>
    <property type="match status" value="1"/>
</dbReference>
<comment type="caution">
    <text evidence="2">The sequence shown here is derived from an EMBL/GenBank/DDBJ whole genome shotgun (WGS) entry which is preliminary data.</text>
</comment>
<evidence type="ECO:0000313" key="2">
    <source>
        <dbReference type="EMBL" id="MBM7128017.1"/>
    </source>
</evidence>
<dbReference type="InterPro" id="IPR042099">
    <property type="entry name" value="ANL_N_sf"/>
</dbReference>
<evidence type="ECO:0000313" key="3">
    <source>
        <dbReference type="Proteomes" id="UP001430193"/>
    </source>
</evidence>
<gene>
    <name evidence="2" type="ORF">ISS99_00640</name>
</gene>
<dbReference type="RefSeq" id="WP_204629636.1">
    <property type="nucleotide sequence ID" value="NZ_JADIKF010000029.1"/>
</dbReference>
<dbReference type="EMBL" id="JADIKF010000029">
    <property type="protein sequence ID" value="MBM7128017.1"/>
    <property type="molecule type" value="Genomic_DNA"/>
</dbReference>
<reference evidence="2" key="1">
    <citation type="submission" date="2020-10" db="EMBL/GenBank/DDBJ databases">
        <title>Phylogeny of dyella-like bacteria.</title>
        <authorList>
            <person name="Fu J."/>
        </authorList>
    </citation>
    <scope>NUCLEOTIDE SEQUENCE</scope>
    <source>
        <strain evidence="2">DHON07</strain>
    </source>
</reference>
<dbReference type="SUPFAM" id="SSF56801">
    <property type="entry name" value="Acetyl-CoA synthetase-like"/>
    <property type="match status" value="1"/>
</dbReference>
<dbReference type="PANTHER" id="PTHR45527:SF14">
    <property type="entry name" value="PLIPASTATIN SYNTHASE SUBUNIT B"/>
    <property type="match status" value="1"/>
</dbReference>
<evidence type="ECO:0000259" key="1">
    <source>
        <dbReference type="PROSITE" id="PS50075"/>
    </source>
</evidence>
<dbReference type="InterPro" id="IPR025110">
    <property type="entry name" value="AMP-bd_C"/>
</dbReference>
<name>A0ABS2KA06_9GAMM</name>
<dbReference type="Gene3D" id="3.30.300.30">
    <property type="match status" value="1"/>
</dbReference>
<dbReference type="Proteomes" id="UP001430193">
    <property type="component" value="Unassembled WGS sequence"/>
</dbReference>
<dbReference type="Pfam" id="PF13193">
    <property type="entry name" value="AMP-binding_C"/>
    <property type="match status" value="1"/>
</dbReference>
<dbReference type="InterPro" id="IPR001031">
    <property type="entry name" value="Thioesterase"/>
</dbReference>
<dbReference type="SUPFAM" id="SSF47336">
    <property type="entry name" value="ACP-like"/>
    <property type="match status" value="1"/>
</dbReference>
<feature type="non-terminal residue" evidence="2">
    <location>
        <position position="1"/>
    </location>
</feature>
<keyword evidence="3" id="KW-1185">Reference proteome</keyword>
<dbReference type="Pfam" id="PF00975">
    <property type="entry name" value="Thioesterase"/>
    <property type="match status" value="1"/>
</dbReference>
<dbReference type="InterPro" id="IPR045851">
    <property type="entry name" value="AMP-bd_C_sf"/>
</dbReference>
<dbReference type="PROSITE" id="PS50075">
    <property type="entry name" value="CARRIER"/>
    <property type="match status" value="1"/>
</dbReference>
<dbReference type="InterPro" id="IPR036736">
    <property type="entry name" value="ACP-like_sf"/>
</dbReference>
<accession>A0ABS2KA06</accession>
<dbReference type="PANTHER" id="PTHR45527">
    <property type="entry name" value="NONRIBOSOMAL PEPTIDE SYNTHETASE"/>
    <property type="match status" value="1"/>
</dbReference>